<gene>
    <name evidence="10" type="primary">ESF2_1</name>
    <name evidence="10" type="ORF">LTR82_009057</name>
</gene>
<dbReference type="Proteomes" id="UP001168146">
    <property type="component" value="Unassembled WGS sequence"/>
</dbReference>
<dbReference type="PANTHER" id="PTHR12311:SF7">
    <property type="entry name" value="ACTIVATOR OF BASAL TRANSCRIPTION 1"/>
    <property type="match status" value="1"/>
</dbReference>
<comment type="similarity">
    <text evidence="2">Belongs to the ESF2/ABP1 family.</text>
</comment>
<dbReference type="InterPro" id="IPR034353">
    <property type="entry name" value="ABT1/ESF2_RRM"/>
</dbReference>
<dbReference type="InterPro" id="IPR039119">
    <property type="entry name" value="ABT1/Esf2"/>
</dbReference>
<name>A0AAN6FMY5_9PEZI</name>
<dbReference type="InterPro" id="IPR012677">
    <property type="entry name" value="Nucleotide-bd_a/b_plait_sf"/>
</dbReference>
<evidence type="ECO:0000256" key="1">
    <source>
        <dbReference type="ARBA" id="ARBA00004604"/>
    </source>
</evidence>
<evidence type="ECO:0000256" key="5">
    <source>
        <dbReference type="ARBA" id="ARBA00025024"/>
    </source>
</evidence>
<evidence type="ECO:0000313" key="10">
    <source>
        <dbReference type="EMBL" id="KAK0320120.1"/>
    </source>
</evidence>
<sequence length="389" mass="43138">MRAASGTEGVEGDEVIIAHSRRLDGPFSMLRNGRLGSTEHLHVSFFSADGLPSAGSAVYSMSIRKRNEFLEDGGSDAEGLGDESEDEEGRGAKGGRLNKRRKIETESDVGSYHSLEERADEGTATLEDEDGESRKGTIISAERFTLGADFEEDEQKQPPSTVDLTTSRNRPKSVIAAEKVARKSGVLYISRIPPFMKPSTLRHFLLPHASKGLGRVFLTPETQTSHSARVKRGGNKKKSFTDGWVEFASKNEAKAAAETLNGEILGGKKGGFYRDDMWNVKYLRGFKWTHLTEQIANENAERVARLREEVRRTRKENKAFVEDVERGKMVEGMVRKRTAKEAGKVVLSGTSGRHFVQRQAKAERTVEGMGRGTTEEAAEQRRVVSKIFM</sequence>
<feature type="coiled-coil region" evidence="7">
    <location>
        <begin position="296"/>
        <end position="323"/>
    </location>
</feature>
<evidence type="ECO:0000256" key="8">
    <source>
        <dbReference type="SAM" id="MobiDB-lite"/>
    </source>
</evidence>
<comment type="function">
    <text evidence="5">Involved in the small subunit (SSU) processome assembly and function, and in the 18S rRNA synthesis. Required for the early cleavages at sites A0, A1 and A2.</text>
</comment>
<dbReference type="InterPro" id="IPR035979">
    <property type="entry name" value="RBD_domain_sf"/>
</dbReference>
<dbReference type="SUPFAM" id="SSF54928">
    <property type="entry name" value="RNA-binding domain, RBD"/>
    <property type="match status" value="1"/>
</dbReference>
<feature type="region of interest" description="Disordered" evidence="8">
    <location>
        <begin position="357"/>
        <end position="378"/>
    </location>
</feature>
<dbReference type="GO" id="GO:0000447">
    <property type="term" value="P:endonucleolytic cleavage in ITS1 to separate SSU-rRNA from 5.8S rRNA and LSU-rRNA from tricistronic rRNA transcript (SSU-rRNA, 5.8S rRNA, LSU-rRNA)"/>
    <property type="evidence" value="ECO:0007669"/>
    <property type="project" value="TreeGrafter"/>
</dbReference>
<dbReference type="Pfam" id="PF00076">
    <property type="entry name" value="RRM_1"/>
    <property type="match status" value="1"/>
</dbReference>
<dbReference type="CDD" id="cd12263">
    <property type="entry name" value="RRM_ABT1_like"/>
    <property type="match status" value="1"/>
</dbReference>
<keyword evidence="3" id="KW-0694">RNA-binding</keyword>
<reference evidence="10" key="1">
    <citation type="submission" date="2021-12" db="EMBL/GenBank/DDBJ databases">
        <title>Black yeast isolated from Biological Soil Crust.</title>
        <authorList>
            <person name="Kurbessoian T."/>
        </authorList>
    </citation>
    <scope>NUCLEOTIDE SEQUENCE</scope>
    <source>
        <strain evidence="10">CCFEE 5208</strain>
    </source>
</reference>
<proteinExistence type="inferred from homology"/>
<feature type="domain" description="RRM" evidence="9">
    <location>
        <begin position="227"/>
        <end position="269"/>
    </location>
</feature>
<dbReference type="PANTHER" id="PTHR12311">
    <property type="entry name" value="ACTIVATOR OF BASAL TRANSCRIPTION 1"/>
    <property type="match status" value="1"/>
</dbReference>
<feature type="region of interest" description="Disordered" evidence="8">
    <location>
        <begin position="71"/>
        <end position="169"/>
    </location>
</feature>
<evidence type="ECO:0000313" key="11">
    <source>
        <dbReference type="Proteomes" id="UP001168146"/>
    </source>
</evidence>
<dbReference type="GO" id="GO:0000480">
    <property type="term" value="P:endonucleolytic cleavage in 5'-ETS of tricistronic rRNA transcript (SSU-rRNA, 5.8S rRNA, LSU-rRNA)"/>
    <property type="evidence" value="ECO:0007669"/>
    <property type="project" value="TreeGrafter"/>
</dbReference>
<evidence type="ECO:0000256" key="4">
    <source>
        <dbReference type="ARBA" id="ARBA00023242"/>
    </source>
</evidence>
<evidence type="ECO:0000256" key="6">
    <source>
        <dbReference type="ARBA" id="ARBA00032634"/>
    </source>
</evidence>
<protein>
    <recommendedName>
        <fullName evidence="6">18S rRNA factor 2</fullName>
    </recommendedName>
</protein>
<dbReference type="GO" id="GO:0034462">
    <property type="term" value="P:small-subunit processome assembly"/>
    <property type="evidence" value="ECO:0007669"/>
    <property type="project" value="TreeGrafter"/>
</dbReference>
<feature type="compositionally biased region" description="Acidic residues" evidence="8">
    <location>
        <begin position="71"/>
        <end position="88"/>
    </location>
</feature>
<dbReference type="InterPro" id="IPR000504">
    <property type="entry name" value="RRM_dom"/>
</dbReference>
<dbReference type="GO" id="GO:0005730">
    <property type="term" value="C:nucleolus"/>
    <property type="evidence" value="ECO:0007669"/>
    <property type="project" value="UniProtKB-SubCell"/>
</dbReference>
<accession>A0AAN6FMY5</accession>
<evidence type="ECO:0000256" key="7">
    <source>
        <dbReference type="SAM" id="Coils"/>
    </source>
</evidence>
<dbReference type="Gene3D" id="3.30.70.330">
    <property type="match status" value="1"/>
</dbReference>
<comment type="caution">
    <text evidence="10">The sequence shown here is derived from an EMBL/GenBank/DDBJ whole genome shotgun (WGS) entry which is preliminary data.</text>
</comment>
<evidence type="ECO:0000256" key="2">
    <source>
        <dbReference type="ARBA" id="ARBA00005819"/>
    </source>
</evidence>
<keyword evidence="7" id="KW-0175">Coiled coil</keyword>
<feature type="compositionally biased region" description="Polar residues" evidence="8">
    <location>
        <begin position="157"/>
        <end position="168"/>
    </location>
</feature>
<evidence type="ECO:0000259" key="9">
    <source>
        <dbReference type="Pfam" id="PF00076"/>
    </source>
</evidence>
<dbReference type="GO" id="GO:0003723">
    <property type="term" value="F:RNA binding"/>
    <property type="evidence" value="ECO:0007669"/>
    <property type="project" value="UniProtKB-KW"/>
</dbReference>
<evidence type="ECO:0000256" key="3">
    <source>
        <dbReference type="ARBA" id="ARBA00022884"/>
    </source>
</evidence>
<dbReference type="GO" id="GO:0000472">
    <property type="term" value="P:endonucleolytic cleavage to generate mature 5'-end of SSU-rRNA from (SSU-rRNA, 5.8S rRNA, LSU-rRNA)"/>
    <property type="evidence" value="ECO:0007669"/>
    <property type="project" value="TreeGrafter"/>
</dbReference>
<organism evidence="10 11">
    <name type="scientific">Friedmanniomyces endolithicus</name>
    <dbReference type="NCBI Taxonomy" id="329885"/>
    <lineage>
        <taxon>Eukaryota</taxon>
        <taxon>Fungi</taxon>
        <taxon>Dikarya</taxon>
        <taxon>Ascomycota</taxon>
        <taxon>Pezizomycotina</taxon>
        <taxon>Dothideomycetes</taxon>
        <taxon>Dothideomycetidae</taxon>
        <taxon>Mycosphaerellales</taxon>
        <taxon>Teratosphaeriaceae</taxon>
        <taxon>Friedmanniomyces</taxon>
    </lineage>
</organism>
<dbReference type="AlphaFoldDB" id="A0AAN6FMY5"/>
<keyword evidence="4" id="KW-0539">Nucleus</keyword>
<comment type="subcellular location">
    <subcellularLocation>
        <location evidence="1">Nucleus</location>
        <location evidence="1">Nucleolus</location>
    </subcellularLocation>
</comment>
<dbReference type="EMBL" id="JASUXU010000027">
    <property type="protein sequence ID" value="KAK0320120.1"/>
    <property type="molecule type" value="Genomic_DNA"/>
</dbReference>